<dbReference type="AlphaFoldDB" id="A0A8D3WLA8"/>
<feature type="transmembrane region" description="Helical" evidence="1">
    <location>
        <begin position="190"/>
        <end position="210"/>
    </location>
</feature>
<feature type="transmembrane region" description="Helical" evidence="1">
    <location>
        <begin position="73"/>
        <end position="94"/>
    </location>
</feature>
<keyword evidence="1" id="KW-0472">Membrane</keyword>
<name>A0A8D3WLA8_STRFA</name>
<dbReference type="OrthoDB" id="5118673at2"/>
<dbReference type="InterPro" id="IPR009339">
    <property type="entry name" value="DUF998"/>
</dbReference>
<evidence type="ECO:0000256" key="1">
    <source>
        <dbReference type="SAM" id="Phobius"/>
    </source>
</evidence>
<dbReference type="EMBL" id="CP002475">
    <property type="protein sequence ID" value="ADW07213.1"/>
    <property type="molecule type" value="Genomic_DNA"/>
</dbReference>
<reference evidence="2 3" key="1">
    <citation type="submission" date="2011-01" db="EMBL/GenBank/DDBJ databases">
        <title>Complete sequence of chromosome of Streptomyces flavogriseus ATCC 33331.</title>
        <authorList>
            <consortium name="US DOE Joint Genome Institute"/>
            <person name="Lucas S."/>
            <person name="Copeland A."/>
            <person name="Lapidus A."/>
            <person name="Cheng J.-F."/>
            <person name="Goodwin L."/>
            <person name="Pitluck S."/>
            <person name="Davenport K."/>
            <person name="Detter J.C."/>
            <person name="Han C."/>
            <person name="Tapia R."/>
            <person name="Land M."/>
            <person name="Hauser L."/>
            <person name="Kyrpides N."/>
            <person name="Ivanova N."/>
            <person name="Ovchinnikova G."/>
            <person name="Pagani I."/>
            <person name="Brumm P."/>
            <person name="Mead D."/>
            <person name="Woyke T."/>
        </authorList>
    </citation>
    <scope>NUCLEOTIDE SEQUENCE [LARGE SCALE GENOMIC DNA]</scope>
    <source>
        <strain evidence="3">ATCC 33331 / IAF-45CD</strain>
    </source>
</reference>
<evidence type="ECO:0000313" key="2">
    <source>
        <dbReference type="EMBL" id="ADW07213.1"/>
    </source>
</evidence>
<organism evidence="2 3">
    <name type="scientific">Streptomyces pratensis (strain ATCC 33331 / IAF-45CD)</name>
    <dbReference type="NCBI Taxonomy" id="591167"/>
    <lineage>
        <taxon>Bacteria</taxon>
        <taxon>Bacillati</taxon>
        <taxon>Actinomycetota</taxon>
        <taxon>Actinomycetes</taxon>
        <taxon>Kitasatosporales</taxon>
        <taxon>Streptomycetaceae</taxon>
        <taxon>Streptomyces</taxon>
    </lineage>
</organism>
<keyword evidence="1" id="KW-1133">Transmembrane helix</keyword>
<accession>A0A8D3WLA8</accession>
<feature type="transmembrane region" description="Helical" evidence="1">
    <location>
        <begin position="130"/>
        <end position="149"/>
    </location>
</feature>
<feature type="transmembrane region" description="Helical" evidence="1">
    <location>
        <begin position="106"/>
        <end position="124"/>
    </location>
</feature>
<proteinExistence type="predicted"/>
<sequence>MGGVRSGLLRVHRAVPGQSFYRSPMRSVPWWVLFSSVCAPILLVGGWAVSAHLQGPGYDPASATISILASDGAAGYWVMTPALLALGACHVVTATGLRPAAPFGRAALAGGGLSGMLLALFPAPASGGSFAHGVVVAVGFSLLAVWPVLAVRRRASRRRVVAAAGDTWPRPTARPSDRTAPWALRPAPSVTAAALMWLGGAWFLLALYTLDTAGAAERVLTFAQSFWPLVVVVSCFRHGADDGRPD</sequence>
<evidence type="ECO:0000313" key="3">
    <source>
        <dbReference type="Proteomes" id="UP000002066"/>
    </source>
</evidence>
<protein>
    <submittedName>
        <fullName evidence="2">Integral membrane protein</fullName>
    </submittedName>
</protein>
<dbReference type="Proteomes" id="UP000002066">
    <property type="component" value="Chromosome"/>
</dbReference>
<feature type="transmembrane region" description="Helical" evidence="1">
    <location>
        <begin position="30"/>
        <end position="53"/>
    </location>
</feature>
<keyword evidence="1" id="KW-0812">Transmembrane</keyword>
<gene>
    <name evidence="2" type="ordered locus">Sfla_5825</name>
</gene>
<dbReference type="KEGG" id="sfa:Sfla_5825"/>
<dbReference type="Pfam" id="PF06197">
    <property type="entry name" value="DUF998"/>
    <property type="match status" value="1"/>
</dbReference>